<evidence type="ECO:0000256" key="8">
    <source>
        <dbReference type="SAM" id="Phobius"/>
    </source>
</evidence>
<dbReference type="SUPFAM" id="SSF55008">
    <property type="entry name" value="HMA, heavy metal-associated domain"/>
    <property type="match status" value="1"/>
</dbReference>
<evidence type="ECO:0000256" key="3">
    <source>
        <dbReference type="ARBA" id="ARBA00022475"/>
    </source>
</evidence>
<feature type="transmembrane region" description="Helical" evidence="8">
    <location>
        <begin position="309"/>
        <end position="329"/>
    </location>
</feature>
<dbReference type="InterPro" id="IPR017969">
    <property type="entry name" value="Heavy-metal-associated_CS"/>
</dbReference>
<dbReference type="InterPro" id="IPR006121">
    <property type="entry name" value="HMA_dom"/>
</dbReference>
<feature type="transmembrane region" description="Helical" evidence="8">
    <location>
        <begin position="267"/>
        <end position="289"/>
    </location>
</feature>
<dbReference type="GO" id="GO:0046872">
    <property type="term" value="F:metal ion binding"/>
    <property type="evidence" value="ECO:0007669"/>
    <property type="project" value="UniProtKB-KW"/>
</dbReference>
<dbReference type="PROSITE" id="PS50846">
    <property type="entry name" value="HMA_2"/>
    <property type="match status" value="1"/>
</dbReference>
<keyword evidence="4 8" id="KW-0812">Transmembrane</keyword>
<dbReference type="InterPro" id="IPR036163">
    <property type="entry name" value="HMA_dom_sf"/>
</dbReference>
<feature type="transmembrane region" description="Helical" evidence="8">
    <location>
        <begin position="238"/>
        <end position="258"/>
    </location>
</feature>
<keyword evidence="5" id="KW-0479">Metal-binding</keyword>
<feature type="transmembrane region" description="Helical" evidence="8">
    <location>
        <begin position="108"/>
        <end position="128"/>
    </location>
</feature>
<dbReference type="InterPro" id="IPR005524">
    <property type="entry name" value="DUF318"/>
</dbReference>
<dbReference type="PROSITE" id="PS01047">
    <property type="entry name" value="HMA_1"/>
    <property type="match status" value="1"/>
</dbReference>
<evidence type="ECO:0000256" key="6">
    <source>
        <dbReference type="ARBA" id="ARBA00022989"/>
    </source>
</evidence>
<dbReference type="GO" id="GO:0005886">
    <property type="term" value="C:plasma membrane"/>
    <property type="evidence" value="ECO:0007669"/>
    <property type="project" value="UniProtKB-SubCell"/>
</dbReference>
<keyword evidence="6 8" id="KW-1133">Transmembrane helix</keyword>
<evidence type="ECO:0000256" key="7">
    <source>
        <dbReference type="ARBA" id="ARBA00023136"/>
    </source>
</evidence>
<reference evidence="10" key="1">
    <citation type="journal article" date="2012" name="PLoS ONE">
        <title>Gene sets for utilization of primary and secondary nutrition supplies in the distal gut of endangered iberian lynx.</title>
        <authorList>
            <person name="Alcaide M."/>
            <person name="Messina E."/>
            <person name="Richter M."/>
            <person name="Bargiela R."/>
            <person name="Peplies J."/>
            <person name="Huws S.A."/>
            <person name="Newbold C.J."/>
            <person name="Golyshin P.N."/>
            <person name="Simon M.A."/>
            <person name="Lopez G."/>
            <person name="Yakimov M.M."/>
            <person name="Ferrer M."/>
        </authorList>
    </citation>
    <scope>NUCLEOTIDE SEQUENCE</scope>
</reference>
<dbReference type="PANTHER" id="PTHR34184">
    <property type="entry name" value="UPF0718 PROTEIN YCGR"/>
    <property type="match status" value="1"/>
</dbReference>
<comment type="similarity">
    <text evidence="2">Belongs to the UPF0718 family.</text>
</comment>
<evidence type="ECO:0000313" key="10">
    <source>
        <dbReference type="EMBL" id="EJW99122.1"/>
    </source>
</evidence>
<dbReference type="PANTHER" id="PTHR34184:SF4">
    <property type="entry name" value="UPF0718 PROTEIN YCGR"/>
    <property type="match status" value="1"/>
</dbReference>
<evidence type="ECO:0000259" key="9">
    <source>
        <dbReference type="PROSITE" id="PS50846"/>
    </source>
</evidence>
<sequence length="471" mass="49758">MNEMLTLITGMTPYLLLGFFLAGLMHAFVPNTLYRRYMGGHTFRSVVRAALLGIPLPLCSCGVIPTAMSLRREGASKGATVSFLIATPQTGVDSIVATYSLMGLPFALLRPFIALVTSLLGGCLVNRFDSTLDESKVPSAAASSVEEGSSLGFIGKLQLAFRYAFVEMMQDIGRWLVVGLLVAGLITVFVPASFFARFADQSLLSMLLVLACAIPMYLCATGSIPIAVALMLKGLSPGSALVLLMAGPAVNVASMMVIGKVMGRRTLLLYLLSIVSGAMGFGLAIDHLLPRAWFTDPLVQMQGCHEHELSLFSIGCSVLFFLLLLNAFVQRYRRPHACGCGCSEARSASSGSSISDGHPVSEACCCSSSCEAATPSTGSCCVAGDAVHTSGCSGQDLSLDSASHVWHTQVKGMSCNHCKNNVEKAIRSIAGVEDVEVDLVSGAVAIYGVFDAAEVVEAVTSLGFEMDDDRR</sequence>
<dbReference type="NCBIfam" id="NF033936">
    <property type="entry name" value="CuZnOut_SO0444"/>
    <property type="match status" value="1"/>
</dbReference>
<evidence type="ECO:0000256" key="5">
    <source>
        <dbReference type="ARBA" id="ARBA00022723"/>
    </source>
</evidence>
<dbReference type="CDD" id="cd00371">
    <property type="entry name" value="HMA"/>
    <property type="match status" value="1"/>
</dbReference>
<feature type="transmembrane region" description="Helical" evidence="8">
    <location>
        <begin position="172"/>
        <end position="195"/>
    </location>
</feature>
<dbReference type="Pfam" id="PF03773">
    <property type="entry name" value="ArsP_1"/>
    <property type="match status" value="1"/>
</dbReference>
<gene>
    <name evidence="10" type="ORF">EVA_12772</name>
</gene>
<organism evidence="10">
    <name type="scientific">gut metagenome</name>
    <dbReference type="NCBI Taxonomy" id="749906"/>
    <lineage>
        <taxon>unclassified sequences</taxon>
        <taxon>metagenomes</taxon>
        <taxon>organismal metagenomes</taxon>
    </lineage>
</organism>
<feature type="transmembrane region" description="Helical" evidence="8">
    <location>
        <begin position="207"/>
        <end position="232"/>
    </location>
</feature>
<feature type="transmembrane region" description="Helical" evidence="8">
    <location>
        <begin position="12"/>
        <end position="34"/>
    </location>
</feature>
<keyword evidence="7 8" id="KW-0472">Membrane</keyword>
<keyword evidence="3" id="KW-1003">Cell membrane</keyword>
<comment type="caution">
    <text evidence="10">The sequence shown here is derived from an EMBL/GenBank/DDBJ whole genome shotgun (WGS) entry which is preliminary data.</text>
</comment>
<dbReference type="InterPro" id="IPR052923">
    <property type="entry name" value="UPF0718"/>
</dbReference>
<dbReference type="Gene3D" id="3.30.70.100">
    <property type="match status" value="1"/>
</dbReference>
<feature type="domain" description="HMA" evidence="9">
    <location>
        <begin position="404"/>
        <end position="467"/>
    </location>
</feature>
<name>J9GBJ5_9ZZZZ</name>
<dbReference type="EMBL" id="AMCI01003962">
    <property type="protein sequence ID" value="EJW99122.1"/>
    <property type="molecule type" value="Genomic_DNA"/>
</dbReference>
<evidence type="ECO:0000256" key="4">
    <source>
        <dbReference type="ARBA" id="ARBA00022692"/>
    </source>
</evidence>
<dbReference type="AlphaFoldDB" id="J9GBJ5"/>
<proteinExistence type="inferred from homology"/>
<accession>J9GBJ5</accession>
<protein>
    <submittedName>
        <fullName evidence="10">Permease</fullName>
    </submittedName>
</protein>
<evidence type="ECO:0000256" key="2">
    <source>
        <dbReference type="ARBA" id="ARBA00006386"/>
    </source>
</evidence>
<evidence type="ECO:0000256" key="1">
    <source>
        <dbReference type="ARBA" id="ARBA00004651"/>
    </source>
</evidence>
<comment type="subcellular location">
    <subcellularLocation>
        <location evidence="1">Cell membrane</location>
        <topology evidence="1">Multi-pass membrane protein</topology>
    </subcellularLocation>
</comment>
<feature type="transmembrane region" description="Helical" evidence="8">
    <location>
        <begin position="46"/>
        <end position="68"/>
    </location>
</feature>
<dbReference type="Pfam" id="PF00403">
    <property type="entry name" value="HMA"/>
    <property type="match status" value="1"/>
</dbReference>